<name>A0A167BD51_9HYPO</name>
<dbReference type="Proteomes" id="UP000076863">
    <property type="component" value="Unassembled WGS sequence"/>
</dbReference>
<organism evidence="2 3">
    <name type="scientific">Beauveria brongniartii RCEF 3172</name>
    <dbReference type="NCBI Taxonomy" id="1081107"/>
    <lineage>
        <taxon>Eukaryota</taxon>
        <taxon>Fungi</taxon>
        <taxon>Dikarya</taxon>
        <taxon>Ascomycota</taxon>
        <taxon>Pezizomycotina</taxon>
        <taxon>Sordariomycetes</taxon>
        <taxon>Hypocreomycetidae</taxon>
        <taxon>Hypocreales</taxon>
        <taxon>Cordycipitaceae</taxon>
        <taxon>Beauveria</taxon>
        <taxon>Beauveria brongniartii</taxon>
    </lineage>
</organism>
<keyword evidence="3" id="KW-1185">Reference proteome</keyword>
<reference evidence="2 3" key="1">
    <citation type="journal article" date="2016" name="Genome Biol. Evol.">
        <title>Divergent and convergent evolution of fungal pathogenicity.</title>
        <authorList>
            <person name="Shang Y."/>
            <person name="Xiao G."/>
            <person name="Zheng P."/>
            <person name="Cen K."/>
            <person name="Zhan S."/>
            <person name="Wang C."/>
        </authorList>
    </citation>
    <scope>NUCLEOTIDE SEQUENCE [LARGE SCALE GENOMIC DNA]</scope>
    <source>
        <strain evidence="2 3">RCEF 3172</strain>
    </source>
</reference>
<accession>A0A167BD51</accession>
<feature type="region of interest" description="Disordered" evidence="1">
    <location>
        <begin position="1"/>
        <end position="69"/>
    </location>
</feature>
<evidence type="ECO:0000313" key="3">
    <source>
        <dbReference type="Proteomes" id="UP000076863"/>
    </source>
</evidence>
<protein>
    <submittedName>
        <fullName evidence="2">Uncharacterized protein</fullName>
    </submittedName>
</protein>
<sequence length="142" mass="15688">MELAEEEEEKTQLAAATRANGLSPQKRDQSRDLLLKLARVTSASPAERDPGTIANPSRTGSRWALPGSHAPDRIKAKERLFMPLNNYSERGLVRAPSPWVDEDNSTTPKPVVKDFLSMPTPRATGAFINTPITINKKEDRVP</sequence>
<proteinExistence type="predicted"/>
<feature type="compositionally biased region" description="Basic and acidic residues" evidence="1">
    <location>
        <begin position="25"/>
        <end position="34"/>
    </location>
</feature>
<dbReference type="AlphaFoldDB" id="A0A167BD51"/>
<gene>
    <name evidence="2" type="ORF">BBO_06433</name>
</gene>
<comment type="caution">
    <text evidence="2">The sequence shown here is derived from an EMBL/GenBank/DDBJ whole genome shotgun (WGS) entry which is preliminary data.</text>
</comment>
<evidence type="ECO:0000256" key="1">
    <source>
        <dbReference type="SAM" id="MobiDB-lite"/>
    </source>
</evidence>
<dbReference type="EMBL" id="AZHA01000021">
    <property type="protein sequence ID" value="OAA39907.1"/>
    <property type="molecule type" value="Genomic_DNA"/>
</dbReference>
<evidence type="ECO:0000313" key="2">
    <source>
        <dbReference type="EMBL" id="OAA39907.1"/>
    </source>
</evidence>
<dbReference type="OrthoDB" id="3439035at2759"/>